<evidence type="ECO:0000313" key="3">
    <source>
        <dbReference type="Proteomes" id="UP000663814"/>
    </source>
</evidence>
<proteinExistence type="predicted"/>
<dbReference type="PROSITE" id="PS50801">
    <property type="entry name" value="STAS"/>
    <property type="match status" value="1"/>
</dbReference>
<reference evidence="2 3" key="2">
    <citation type="submission" date="2021-08" db="EMBL/GenBank/DDBJ databases">
        <title>Rheinheimera aquimaris sp. nov., isolated from seawater of the East Sea in Korea.</title>
        <authorList>
            <person name="Kim K.H."/>
            <person name="Wenting R."/>
            <person name="Kim K.R."/>
            <person name="Jeon C.O."/>
        </authorList>
    </citation>
    <scope>NUCLEOTIDE SEQUENCE [LARGE SCALE GENOMIC DNA]</scope>
    <source>
        <strain evidence="2 3">MA-13</strain>
    </source>
</reference>
<protein>
    <submittedName>
        <fullName evidence="2">STAS domain-containing protein</fullName>
    </submittedName>
</protein>
<feature type="domain" description="STAS" evidence="1">
    <location>
        <begin position="1"/>
        <end position="99"/>
    </location>
</feature>
<sequence>MTLRIVKQDGSLHFTGTLNRDTLMQYSPFTLLNDASGTLRFDLSGLSAIDTAGLAWVIKQLAVAQQKGVTVKLCNVPQQLLSLADVSAVRPLLPVMDEG</sequence>
<dbReference type="Gene3D" id="3.30.750.24">
    <property type="entry name" value="STAS domain"/>
    <property type="match status" value="1"/>
</dbReference>
<organism evidence="2 3">
    <name type="scientific">Rheinheimera maricola</name>
    <dbReference type="NCBI Taxonomy" id="2793282"/>
    <lineage>
        <taxon>Bacteria</taxon>
        <taxon>Pseudomonadati</taxon>
        <taxon>Pseudomonadota</taxon>
        <taxon>Gammaproteobacteria</taxon>
        <taxon>Chromatiales</taxon>
        <taxon>Chromatiaceae</taxon>
        <taxon>Rheinheimera</taxon>
    </lineage>
</organism>
<dbReference type="Proteomes" id="UP000663814">
    <property type="component" value="Unassembled WGS sequence"/>
</dbReference>
<dbReference type="SUPFAM" id="SSF52091">
    <property type="entry name" value="SpoIIaa-like"/>
    <property type="match status" value="1"/>
</dbReference>
<keyword evidence="3" id="KW-1185">Reference proteome</keyword>
<comment type="caution">
    <text evidence="2">The sequence shown here is derived from an EMBL/GenBank/DDBJ whole genome shotgun (WGS) entry which is preliminary data.</text>
</comment>
<dbReference type="EMBL" id="JAERPS020000004">
    <property type="protein sequence ID" value="MBZ9612222.1"/>
    <property type="molecule type" value="Genomic_DNA"/>
</dbReference>
<gene>
    <name evidence="2" type="ORF">I4W93_011510</name>
</gene>
<dbReference type="InterPro" id="IPR002645">
    <property type="entry name" value="STAS_dom"/>
</dbReference>
<dbReference type="InterPro" id="IPR058548">
    <property type="entry name" value="MlaB-like_STAS"/>
</dbReference>
<evidence type="ECO:0000313" key="2">
    <source>
        <dbReference type="EMBL" id="MBZ9612222.1"/>
    </source>
</evidence>
<reference evidence="2 3" key="1">
    <citation type="submission" date="2020-12" db="EMBL/GenBank/DDBJ databases">
        <authorList>
            <person name="Ruan W."/>
            <person name="Khan S.A."/>
            <person name="Jeon C.O."/>
        </authorList>
    </citation>
    <scope>NUCLEOTIDE SEQUENCE [LARGE SCALE GENOMIC DNA]</scope>
    <source>
        <strain evidence="2 3">MA-13</strain>
    </source>
</reference>
<name>A0ABS7XBS8_9GAMM</name>
<evidence type="ECO:0000259" key="1">
    <source>
        <dbReference type="PROSITE" id="PS50801"/>
    </source>
</evidence>
<dbReference type="InterPro" id="IPR036513">
    <property type="entry name" value="STAS_dom_sf"/>
</dbReference>
<accession>A0ABS7XBS8</accession>
<dbReference type="CDD" id="cd07043">
    <property type="entry name" value="STAS_anti-anti-sigma_factors"/>
    <property type="match status" value="1"/>
</dbReference>
<dbReference type="Pfam" id="PF13466">
    <property type="entry name" value="STAS_2"/>
    <property type="match status" value="1"/>
</dbReference>
<dbReference type="RefSeq" id="WP_205311639.1">
    <property type="nucleotide sequence ID" value="NZ_JAERPS020000004.1"/>
</dbReference>